<name>A0A0E9UWR9_ANGAN</name>
<dbReference type="AlphaFoldDB" id="A0A0E9UWR9"/>
<protein>
    <submittedName>
        <fullName evidence="1">Uncharacterized protein</fullName>
    </submittedName>
</protein>
<sequence length="21" mass="2494">MHDILHYAAFLSLTVQYIMLN</sequence>
<dbReference type="EMBL" id="GBXM01038273">
    <property type="protein sequence ID" value="JAH70304.1"/>
    <property type="molecule type" value="Transcribed_RNA"/>
</dbReference>
<accession>A0A0E9UWR9</accession>
<evidence type="ECO:0000313" key="1">
    <source>
        <dbReference type="EMBL" id="JAH70304.1"/>
    </source>
</evidence>
<reference evidence="1" key="2">
    <citation type="journal article" date="2015" name="Fish Shellfish Immunol.">
        <title>Early steps in the European eel (Anguilla anguilla)-Vibrio vulnificus interaction in the gills: Role of the RtxA13 toxin.</title>
        <authorList>
            <person name="Callol A."/>
            <person name="Pajuelo D."/>
            <person name="Ebbesson L."/>
            <person name="Teles M."/>
            <person name="MacKenzie S."/>
            <person name="Amaro C."/>
        </authorList>
    </citation>
    <scope>NUCLEOTIDE SEQUENCE</scope>
</reference>
<organism evidence="1">
    <name type="scientific">Anguilla anguilla</name>
    <name type="common">European freshwater eel</name>
    <name type="synonym">Muraena anguilla</name>
    <dbReference type="NCBI Taxonomy" id="7936"/>
    <lineage>
        <taxon>Eukaryota</taxon>
        <taxon>Metazoa</taxon>
        <taxon>Chordata</taxon>
        <taxon>Craniata</taxon>
        <taxon>Vertebrata</taxon>
        <taxon>Euteleostomi</taxon>
        <taxon>Actinopterygii</taxon>
        <taxon>Neopterygii</taxon>
        <taxon>Teleostei</taxon>
        <taxon>Anguilliformes</taxon>
        <taxon>Anguillidae</taxon>
        <taxon>Anguilla</taxon>
    </lineage>
</organism>
<proteinExistence type="predicted"/>
<reference evidence="1" key="1">
    <citation type="submission" date="2014-11" db="EMBL/GenBank/DDBJ databases">
        <authorList>
            <person name="Amaro Gonzalez C."/>
        </authorList>
    </citation>
    <scope>NUCLEOTIDE SEQUENCE</scope>
</reference>